<comment type="caution">
    <text evidence="11">The sequence shown here is derived from an EMBL/GenBank/DDBJ whole genome shotgun (WGS) entry which is preliminary data.</text>
</comment>
<organism evidence="11 12">
    <name type="scientific">Clostridium thermosuccinogenes</name>
    <dbReference type="NCBI Taxonomy" id="84032"/>
    <lineage>
        <taxon>Bacteria</taxon>
        <taxon>Bacillati</taxon>
        <taxon>Bacillota</taxon>
        <taxon>Clostridia</taxon>
        <taxon>Eubacteriales</taxon>
        <taxon>Clostridiaceae</taxon>
        <taxon>Clostridium</taxon>
    </lineage>
</organism>
<sequence length="774" mass="85583">MGQLEVIPDHIKAALEYHEIYPSTIKLAVNADLSVDGNYCDIWIAVTGTNLVILTGAGGNDKLKLFSGFRESGGKSKNKGGGSRQNDAGWKETSFEEYPLEKVESLTVDNLASTGMLTARISGEDIAVCCFTNSHGRKVGSFVRLFEKIKQGQELTKEDFDEVQSLEYCPKCGLLYPEQDRKVCPKCIDRKSVFLRVLSFVPRYKLQLSLIILCMFLNAGFNLLFPYLSGTILFDQVLTEGGKYYGQVGMTVLVIVVARVAAQLVGIAYGRINSGMTVKVIFDLKTEIFSAMQRLSLSFYNKRQTGSLMTRINNDAEQLQSFFHDGLPYFIVNAVQIIGIAAVMFAMNWKLALLVFIPTPLIIISVKKLFPKLWKIYHRRYSKSSKLNALINDTLKGVRVVKAFGKEALEVDRFSRTNAALLNVDIGLGKLLSTMFPFLGYIMTIGSFIAWGFGGWEVVNGKISFGVLITFINYIGMLYGPLDFMTRIVDWWSGCMNSAQRIFEVIDAVPDITDAPNPVEMRDMKGNISFRSVNFSYEPNKPVLHDISFEIEAGKMLGIVGHSGAGKTTIANLINRLYDVDSGEITIDGVNVKNIALKDLRANIGVVSQETYLFMGTIAENIAYAKPGATMEEIFKAAKAAHAHDFIIKLPDGYDTVIGRGGRDLSGGERQRISIARAILYDPKILILDEATSAMDTETEGLIQDALDKLVKGRTTISIAHRLSTLRNADKLIVLDGGKIVESGTHSELIGLKGTYYRLVQKQSEALKMRGVGD</sequence>
<evidence type="ECO:0000256" key="5">
    <source>
        <dbReference type="ARBA" id="ARBA00022840"/>
    </source>
</evidence>
<protein>
    <recommendedName>
        <fullName evidence="13">ABC transporter</fullName>
    </recommendedName>
</protein>
<evidence type="ECO:0000259" key="10">
    <source>
        <dbReference type="PROSITE" id="PS50929"/>
    </source>
</evidence>
<evidence type="ECO:0008006" key="13">
    <source>
        <dbReference type="Google" id="ProtNLM"/>
    </source>
</evidence>
<feature type="domain" description="ABC transmembrane type-1" evidence="10">
    <location>
        <begin position="210"/>
        <end position="489"/>
    </location>
</feature>
<dbReference type="RefSeq" id="WP_103081596.1">
    <property type="nucleotide sequence ID" value="NZ_CP021850.1"/>
</dbReference>
<dbReference type="PANTHER" id="PTHR43394:SF1">
    <property type="entry name" value="ATP-BINDING CASSETTE SUB-FAMILY B MEMBER 10, MITOCHONDRIAL"/>
    <property type="match status" value="1"/>
</dbReference>
<feature type="transmembrane region" description="Helical" evidence="8">
    <location>
        <begin position="431"/>
        <end position="451"/>
    </location>
</feature>
<dbReference type="InterPro" id="IPR027417">
    <property type="entry name" value="P-loop_NTPase"/>
</dbReference>
<evidence type="ECO:0000259" key="9">
    <source>
        <dbReference type="PROSITE" id="PS50893"/>
    </source>
</evidence>
<keyword evidence="12" id="KW-1185">Reference proteome</keyword>
<dbReference type="KEGG" id="cthd:CDO33_10600"/>
<evidence type="ECO:0000256" key="2">
    <source>
        <dbReference type="ARBA" id="ARBA00022448"/>
    </source>
</evidence>
<evidence type="ECO:0000256" key="7">
    <source>
        <dbReference type="ARBA" id="ARBA00023136"/>
    </source>
</evidence>
<name>A0A2K2FDZ1_9CLOT</name>
<feature type="domain" description="ABC transporter" evidence="9">
    <location>
        <begin position="528"/>
        <end position="762"/>
    </location>
</feature>
<dbReference type="SUPFAM" id="SSF52540">
    <property type="entry name" value="P-loop containing nucleoside triphosphate hydrolases"/>
    <property type="match status" value="1"/>
</dbReference>
<dbReference type="Proteomes" id="UP000236151">
    <property type="component" value="Unassembled WGS sequence"/>
</dbReference>
<dbReference type="PROSITE" id="PS00211">
    <property type="entry name" value="ABC_TRANSPORTER_1"/>
    <property type="match status" value="1"/>
</dbReference>
<evidence type="ECO:0000256" key="4">
    <source>
        <dbReference type="ARBA" id="ARBA00022741"/>
    </source>
</evidence>
<dbReference type="PROSITE" id="PS50893">
    <property type="entry name" value="ABC_TRANSPORTER_2"/>
    <property type="match status" value="1"/>
</dbReference>
<feature type="transmembrane region" description="Helical" evidence="8">
    <location>
        <begin position="463"/>
        <end position="482"/>
    </location>
</feature>
<evidence type="ECO:0000313" key="12">
    <source>
        <dbReference type="Proteomes" id="UP000236151"/>
    </source>
</evidence>
<comment type="subcellular location">
    <subcellularLocation>
        <location evidence="1">Cell membrane</location>
        <topology evidence="1">Multi-pass membrane protein</topology>
    </subcellularLocation>
</comment>
<dbReference type="EMBL" id="NIOJ01000023">
    <property type="protein sequence ID" value="PNT98860.1"/>
    <property type="molecule type" value="Genomic_DNA"/>
</dbReference>
<dbReference type="GO" id="GO:0005886">
    <property type="term" value="C:plasma membrane"/>
    <property type="evidence" value="ECO:0007669"/>
    <property type="project" value="UniProtKB-SubCell"/>
</dbReference>
<evidence type="ECO:0000256" key="3">
    <source>
        <dbReference type="ARBA" id="ARBA00022692"/>
    </source>
</evidence>
<dbReference type="SMART" id="SM00382">
    <property type="entry name" value="AAA"/>
    <property type="match status" value="1"/>
</dbReference>
<evidence type="ECO:0000256" key="6">
    <source>
        <dbReference type="ARBA" id="ARBA00022989"/>
    </source>
</evidence>
<dbReference type="GO" id="GO:0005524">
    <property type="term" value="F:ATP binding"/>
    <property type="evidence" value="ECO:0007669"/>
    <property type="project" value="UniProtKB-KW"/>
</dbReference>
<evidence type="ECO:0000256" key="8">
    <source>
        <dbReference type="SAM" id="Phobius"/>
    </source>
</evidence>
<dbReference type="SUPFAM" id="SSF90123">
    <property type="entry name" value="ABC transporter transmembrane region"/>
    <property type="match status" value="1"/>
</dbReference>
<dbReference type="FunFam" id="3.40.50.300:FF:000287">
    <property type="entry name" value="Multidrug ABC transporter ATP-binding protein"/>
    <property type="match status" value="1"/>
</dbReference>
<keyword evidence="3 8" id="KW-0812">Transmembrane</keyword>
<dbReference type="PROSITE" id="PS50929">
    <property type="entry name" value="ABC_TM1F"/>
    <property type="match status" value="1"/>
</dbReference>
<gene>
    <name evidence="11" type="ORF">CDQ84_09980</name>
</gene>
<keyword evidence="4" id="KW-0547">Nucleotide-binding</keyword>
<proteinExistence type="predicted"/>
<feature type="transmembrane region" description="Helical" evidence="8">
    <location>
        <begin position="327"/>
        <end position="345"/>
    </location>
</feature>
<keyword evidence="5" id="KW-0067">ATP-binding</keyword>
<dbReference type="OrthoDB" id="9762778at2"/>
<feature type="transmembrane region" description="Helical" evidence="8">
    <location>
        <begin position="206"/>
        <end position="228"/>
    </location>
</feature>
<keyword evidence="2" id="KW-0813">Transport</keyword>
<feature type="transmembrane region" description="Helical" evidence="8">
    <location>
        <begin position="248"/>
        <end position="269"/>
    </location>
</feature>
<evidence type="ECO:0000313" key="11">
    <source>
        <dbReference type="EMBL" id="PNT98860.1"/>
    </source>
</evidence>
<dbReference type="Pfam" id="PF00664">
    <property type="entry name" value="ABC_membrane"/>
    <property type="match status" value="1"/>
</dbReference>
<keyword evidence="7 8" id="KW-0472">Membrane</keyword>
<reference evidence="11 12" key="1">
    <citation type="submission" date="2017-06" db="EMBL/GenBank/DDBJ databases">
        <title>Investigating the central metabolism of Clostridium thermosuccinogenes.</title>
        <authorList>
            <person name="Koendjbiharie J.G."/>
            <person name="van Kranenburg R."/>
        </authorList>
    </citation>
    <scope>NUCLEOTIDE SEQUENCE [LARGE SCALE GENOMIC DNA]</scope>
    <source>
        <strain evidence="11 12">DSM 5806</strain>
    </source>
</reference>
<dbReference type="InterPro" id="IPR003593">
    <property type="entry name" value="AAA+_ATPase"/>
</dbReference>
<dbReference type="AlphaFoldDB" id="A0A2K2FDZ1"/>
<keyword evidence="6 8" id="KW-1133">Transmembrane helix</keyword>
<dbReference type="GO" id="GO:0015421">
    <property type="term" value="F:ABC-type oligopeptide transporter activity"/>
    <property type="evidence" value="ECO:0007669"/>
    <property type="project" value="TreeGrafter"/>
</dbReference>
<dbReference type="InterPro" id="IPR011527">
    <property type="entry name" value="ABC1_TM_dom"/>
</dbReference>
<dbReference type="InterPro" id="IPR017871">
    <property type="entry name" value="ABC_transporter-like_CS"/>
</dbReference>
<dbReference type="Gene3D" id="1.20.1560.10">
    <property type="entry name" value="ABC transporter type 1, transmembrane domain"/>
    <property type="match status" value="1"/>
</dbReference>
<dbReference type="PANTHER" id="PTHR43394">
    <property type="entry name" value="ATP-DEPENDENT PERMEASE MDL1, MITOCHONDRIAL"/>
    <property type="match status" value="1"/>
</dbReference>
<dbReference type="Pfam" id="PF00005">
    <property type="entry name" value="ABC_tran"/>
    <property type="match status" value="1"/>
</dbReference>
<dbReference type="Gene3D" id="3.40.50.300">
    <property type="entry name" value="P-loop containing nucleotide triphosphate hydrolases"/>
    <property type="match status" value="1"/>
</dbReference>
<accession>A0A2K2FDZ1</accession>
<dbReference type="InterPro" id="IPR039421">
    <property type="entry name" value="Type_1_exporter"/>
</dbReference>
<dbReference type="InterPro" id="IPR003439">
    <property type="entry name" value="ABC_transporter-like_ATP-bd"/>
</dbReference>
<dbReference type="CDD" id="cd18563">
    <property type="entry name" value="ABC_6TM_exporter_like"/>
    <property type="match status" value="1"/>
</dbReference>
<dbReference type="GO" id="GO:0016887">
    <property type="term" value="F:ATP hydrolysis activity"/>
    <property type="evidence" value="ECO:0007669"/>
    <property type="project" value="InterPro"/>
</dbReference>
<evidence type="ECO:0000256" key="1">
    <source>
        <dbReference type="ARBA" id="ARBA00004651"/>
    </source>
</evidence>
<dbReference type="InterPro" id="IPR036640">
    <property type="entry name" value="ABC1_TM_sf"/>
</dbReference>